<dbReference type="Gene3D" id="3.40.50.300">
    <property type="entry name" value="P-loop containing nucleotide triphosphate hydrolases"/>
    <property type="match status" value="2"/>
</dbReference>
<dbReference type="SUPFAM" id="SSF52540">
    <property type="entry name" value="P-loop containing nucleoside triphosphate hydrolases"/>
    <property type="match status" value="1"/>
</dbReference>
<evidence type="ECO:0000256" key="3">
    <source>
        <dbReference type="ARBA" id="ARBA00022806"/>
    </source>
</evidence>
<dbReference type="PANTHER" id="PTHR43519:SF1">
    <property type="entry name" value="ATP-DEPENDENT RNA HELICASE HRPB"/>
    <property type="match status" value="1"/>
</dbReference>
<evidence type="ECO:0000256" key="2">
    <source>
        <dbReference type="ARBA" id="ARBA00022801"/>
    </source>
</evidence>
<dbReference type="GO" id="GO:0016787">
    <property type="term" value="F:hydrolase activity"/>
    <property type="evidence" value="ECO:0007669"/>
    <property type="project" value="UniProtKB-KW"/>
</dbReference>
<evidence type="ECO:0000313" key="7">
    <source>
        <dbReference type="EMBL" id="AMJ77179.1"/>
    </source>
</evidence>
<evidence type="ECO:0000256" key="4">
    <source>
        <dbReference type="ARBA" id="ARBA00022840"/>
    </source>
</evidence>
<accession>A0AAC8XH67</accession>
<dbReference type="PROSITE" id="PS51192">
    <property type="entry name" value="HELICASE_ATP_BIND_1"/>
    <property type="match status" value="1"/>
</dbReference>
<dbReference type="InterPro" id="IPR013689">
    <property type="entry name" value="RNA_helicase_ATP-dep_HrpB_C"/>
</dbReference>
<protein>
    <submittedName>
        <fullName evidence="7">ATP-dependent helicase</fullName>
    </submittedName>
</protein>
<keyword evidence="1" id="KW-0547">Nucleotide-binding</keyword>
<dbReference type="InterPro" id="IPR010225">
    <property type="entry name" value="HrpB"/>
</dbReference>
<dbReference type="Pfam" id="PF00271">
    <property type="entry name" value="Helicase_C"/>
    <property type="match status" value="1"/>
</dbReference>
<dbReference type="InterPro" id="IPR027417">
    <property type="entry name" value="P-loop_NTPase"/>
</dbReference>
<dbReference type="SMART" id="SM00487">
    <property type="entry name" value="DEXDc"/>
    <property type="match status" value="1"/>
</dbReference>
<dbReference type="Pfam" id="PF08482">
    <property type="entry name" value="HrpB_C"/>
    <property type="match status" value="1"/>
</dbReference>
<reference evidence="7 8" key="1">
    <citation type="submission" date="2015-12" db="EMBL/GenBank/DDBJ databases">
        <title>Intraspecies pangenome expansion in the marine bacterium Alteromonas.</title>
        <authorList>
            <person name="Lopez-Perez M."/>
            <person name="Rodriguez-Valera F."/>
        </authorList>
    </citation>
    <scope>NUCLEOTIDE SEQUENCE [LARGE SCALE GENOMIC DNA]</scope>
    <source>
        <strain evidence="7 8">UM8</strain>
    </source>
</reference>
<dbReference type="InterPro" id="IPR011545">
    <property type="entry name" value="DEAD/DEAH_box_helicase_dom"/>
</dbReference>
<dbReference type="NCBIfam" id="TIGR01970">
    <property type="entry name" value="DEAH_box_HrpB"/>
    <property type="match status" value="1"/>
</dbReference>
<dbReference type="CDD" id="cd17990">
    <property type="entry name" value="DEXHc_HrpB"/>
    <property type="match status" value="1"/>
</dbReference>
<dbReference type="SMART" id="SM00490">
    <property type="entry name" value="HELICc"/>
    <property type="match status" value="1"/>
</dbReference>
<dbReference type="GO" id="GO:0004386">
    <property type="term" value="F:helicase activity"/>
    <property type="evidence" value="ECO:0007669"/>
    <property type="project" value="UniProtKB-KW"/>
</dbReference>
<dbReference type="GO" id="GO:0005524">
    <property type="term" value="F:ATP binding"/>
    <property type="evidence" value="ECO:0007669"/>
    <property type="project" value="UniProtKB-KW"/>
</dbReference>
<name>A0AAC8XH67_9ALTE</name>
<dbReference type="AlphaFoldDB" id="A0AAC8XH67"/>
<gene>
    <name evidence="7" type="ORF">AV942_02060</name>
</gene>
<sequence length="912" mass="99357">MIKSGTLYPLTYNTFIPFMLQPFSHLPAYELVTPLKESVAANNIIIGAPPGAGKSTVLPLSLLQSSLKGKILLMQPRRVVVRNLADYLAKQLNESVGETVGYRIKGESKTSPATRLEIITEGVLTRMIQQDPELADVTAIVFDEFHERSIHSDFGLALALEVQTGLRDDLRLIVMSATLDIAPLQALLNEFSALPVVNLNTQGRVFPVDIRYTRDVQAYELVPKTCNIIKQAVSEHDGDILVFLPGRGSINAVAREIKGLAESADIAIHMLYGALSKSAQQDAIAPDPHGRRKVILSTNIAETSLTIEGVTVVIDSLWENSAQYHPSSDITALTQQRISQASATQRAGRAGRVMAGTCYRLCSKSSFERLAKHNAAQIEKEDLSSFLLDTYAWGSTPDTLALLTKPTPAQLNSAQQKLHRLHAVGFDDATGQGSITPYGRQVAQLPCQPHLAHLLLTVKSGIEGLSPKENNALKHAAVFVVALSESNMSASGATSVVDALLQVSGNARNQLIQQASRYVRYVTSSTEREQSFKADINALEEWALGLCIAIAFPLQVGYLRVRATSGNNASGSGACSKNATAGVKQSSQLLEYKLASGKGAELATSNSSAFNHGDADDSSPWLAVLEGQLIKNTVVIRLAQAVPESYLRLAFPKAFSEKRSAVLNRDTGQMEARRSTGFFAITLNSVPVSGQEKIRDNEYWDGAVTEGWFAYLDALPLSQWPLCDADWQWWRRVALAGKLNLQQDKAFDKPDAWPASLSELVHKAKESLSAALKSCKNIKSLQQLPWKTALNNGLSWPQQDALATHLPTHVSIPTGREAALDYRESGDVVLAVKMPEMYSQNGPLTIAGGRVTVVCELLSPAGRPLQTTSDLGAFWQGSYKEIQKEMKGRYPKHYWPDDPANAVPTSKTKKRM</sequence>
<dbReference type="PANTHER" id="PTHR43519">
    <property type="entry name" value="ATP-DEPENDENT RNA HELICASE HRPB"/>
    <property type="match status" value="1"/>
</dbReference>
<evidence type="ECO:0000259" key="5">
    <source>
        <dbReference type="PROSITE" id="PS51192"/>
    </source>
</evidence>
<keyword evidence="4" id="KW-0067">ATP-binding</keyword>
<dbReference type="InterPro" id="IPR049614">
    <property type="entry name" value="HrpB_DEXH"/>
</dbReference>
<dbReference type="RefSeq" id="WP_015066081.1">
    <property type="nucleotide sequence ID" value="NZ_CAXGIV010000008.1"/>
</dbReference>
<evidence type="ECO:0000259" key="6">
    <source>
        <dbReference type="PROSITE" id="PS51194"/>
    </source>
</evidence>
<dbReference type="Gene3D" id="1.20.120.1080">
    <property type="match status" value="1"/>
</dbReference>
<evidence type="ECO:0000256" key="1">
    <source>
        <dbReference type="ARBA" id="ARBA00022741"/>
    </source>
</evidence>
<keyword evidence="3 7" id="KW-0347">Helicase</keyword>
<proteinExistence type="predicted"/>
<dbReference type="InterPro" id="IPR001650">
    <property type="entry name" value="Helicase_C-like"/>
</dbReference>
<dbReference type="CDD" id="cd18791">
    <property type="entry name" value="SF2_C_RHA"/>
    <property type="match status" value="1"/>
</dbReference>
<organism evidence="7 8">
    <name type="scientific">Alteromonas mediterranea</name>
    <dbReference type="NCBI Taxonomy" id="314275"/>
    <lineage>
        <taxon>Bacteria</taxon>
        <taxon>Pseudomonadati</taxon>
        <taxon>Pseudomonadota</taxon>
        <taxon>Gammaproteobacteria</taxon>
        <taxon>Alteromonadales</taxon>
        <taxon>Alteromonadaceae</taxon>
        <taxon>Alteromonas/Salinimonas group</taxon>
        <taxon>Alteromonas</taxon>
    </lineage>
</organism>
<evidence type="ECO:0000313" key="8">
    <source>
        <dbReference type="Proteomes" id="UP000061468"/>
    </source>
</evidence>
<keyword evidence="2" id="KW-0378">Hydrolase</keyword>
<dbReference type="EMBL" id="CP013928">
    <property type="protein sequence ID" value="AMJ77179.1"/>
    <property type="molecule type" value="Genomic_DNA"/>
</dbReference>
<dbReference type="Proteomes" id="UP000061468">
    <property type="component" value="Chromosome"/>
</dbReference>
<feature type="domain" description="Helicase ATP-binding" evidence="5">
    <location>
        <begin position="35"/>
        <end position="197"/>
    </location>
</feature>
<dbReference type="InterPro" id="IPR014001">
    <property type="entry name" value="Helicase_ATP-bd"/>
</dbReference>
<dbReference type="GO" id="GO:0003676">
    <property type="term" value="F:nucleic acid binding"/>
    <property type="evidence" value="ECO:0007669"/>
    <property type="project" value="InterPro"/>
</dbReference>
<dbReference type="PROSITE" id="PS51194">
    <property type="entry name" value="HELICASE_CTER"/>
    <property type="match status" value="1"/>
</dbReference>
<feature type="domain" description="Helicase C-terminal" evidence="6">
    <location>
        <begin position="228"/>
        <end position="404"/>
    </location>
</feature>
<dbReference type="Pfam" id="PF00270">
    <property type="entry name" value="DEAD"/>
    <property type="match status" value="1"/>
</dbReference>